<dbReference type="GO" id="GO:0005634">
    <property type="term" value="C:nucleus"/>
    <property type="evidence" value="ECO:0007669"/>
    <property type="project" value="UniProtKB-SubCell"/>
</dbReference>
<protein>
    <recommendedName>
        <fullName evidence="7">AP2/ERF domain-containing protein</fullName>
    </recommendedName>
</protein>
<evidence type="ECO:0000256" key="5">
    <source>
        <dbReference type="ARBA" id="ARBA00023242"/>
    </source>
</evidence>
<reference evidence="8" key="4">
    <citation type="submission" date="2019-03" db="UniProtKB">
        <authorList>
            <consortium name="EnsemblPlants"/>
        </authorList>
    </citation>
    <scope>IDENTIFICATION</scope>
</reference>
<dbReference type="InterPro" id="IPR001471">
    <property type="entry name" value="AP2/ERF_dom"/>
</dbReference>
<dbReference type="AlphaFoldDB" id="A0A453NEA0"/>
<keyword evidence="5" id="KW-0539">Nucleus</keyword>
<dbReference type="PANTHER" id="PTHR31194">
    <property type="entry name" value="SHN SHINE , DNA BINDING / TRANSCRIPTION FACTOR"/>
    <property type="match status" value="1"/>
</dbReference>
<dbReference type="GO" id="GO:0003700">
    <property type="term" value="F:DNA-binding transcription factor activity"/>
    <property type="evidence" value="ECO:0007669"/>
    <property type="project" value="InterPro"/>
</dbReference>
<dbReference type="STRING" id="200361.A0A453NEA0"/>
<dbReference type="CDD" id="cd00018">
    <property type="entry name" value="AP2"/>
    <property type="match status" value="1"/>
</dbReference>
<keyword evidence="3" id="KW-0238">DNA-binding</keyword>
<evidence type="ECO:0000256" key="2">
    <source>
        <dbReference type="ARBA" id="ARBA00023015"/>
    </source>
</evidence>
<accession>A0A453NEA0</accession>
<evidence type="ECO:0000256" key="3">
    <source>
        <dbReference type="ARBA" id="ARBA00023125"/>
    </source>
</evidence>
<dbReference type="Gramene" id="AET6Gv20340200.3">
    <property type="protein sequence ID" value="AET6Gv20340200.3"/>
    <property type="gene ID" value="AET6Gv20340200"/>
</dbReference>
<reference evidence="8" key="5">
    <citation type="journal article" date="2021" name="G3 (Bethesda)">
        <title>Aegilops tauschii genome assembly Aet v5.0 features greater sequence contiguity and improved annotation.</title>
        <authorList>
            <person name="Wang L."/>
            <person name="Zhu T."/>
            <person name="Rodriguez J.C."/>
            <person name="Deal K.R."/>
            <person name="Dubcovsky J."/>
            <person name="McGuire P.E."/>
            <person name="Lux T."/>
            <person name="Spannagl M."/>
            <person name="Mayer K.F.X."/>
            <person name="Baldrich P."/>
            <person name="Meyers B.C."/>
            <person name="Huo N."/>
            <person name="Gu Y.Q."/>
            <person name="Zhou H."/>
            <person name="Devos K.M."/>
            <person name="Bennetzen J.L."/>
            <person name="Unver T."/>
            <person name="Budak H."/>
            <person name="Gulick P.J."/>
            <person name="Galiba G."/>
            <person name="Kalapos B."/>
            <person name="Nelson D.R."/>
            <person name="Li P."/>
            <person name="You F.M."/>
            <person name="Luo M.C."/>
            <person name="Dvorak J."/>
        </authorList>
    </citation>
    <scope>NUCLEOTIDE SEQUENCE [LARGE SCALE GENOMIC DNA]</scope>
    <source>
        <strain evidence="8">cv. AL8/78</strain>
    </source>
</reference>
<comment type="subcellular location">
    <subcellularLocation>
        <location evidence="1">Nucleus</location>
    </subcellularLocation>
</comment>
<name>A0A453NEA0_AEGTS</name>
<dbReference type="InterPro" id="IPR050913">
    <property type="entry name" value="AP2/ERF_ERF"/>
</dbReference>
<feature type="domain" description="AP2/ERF" evidence="7">
    <location>
        <begin position="156"/>
        <end position="213"/>
    </location>
</feature>
<evidence type="ECO:0000256" key="6">
    <source>
        <dbReference type="SAM" id="MobiDB-lite"/>
    </source>
</evidence>
<dbReference type="Pfam" id="PF00847">
    <property type="entry name" value="AP2"/>
    <property type="match status" value="1"/>
</dbReference>
<proteinExistence type="predicted"/>
<evidence type="ECO:0000313" key="9">
    <source>
        <dbReference type="Proteomes" id="UP000015105"/>
    </source>
</evidence>
<keyword evidence="4" id="KW-0804">Transcription</keyword>
<dbReference type="SUPFAM" id="SSF54171">
    <property type="entry name" value="DNA-binding domain"/>
    <property type="match status" value="2"/>
</dbReference>
<evidence type="ECO:0000259" key="7">
    <source>
        <dbReference type="PROSITE" id="PS51032"/>
    </source>
</evidence>
<keyword evidence="9" id="KW-1185">Reference proteome</keyword>
<evidence type="ECO:0000256" key="1">
    <source>
        <dbReference type="ARBA" id="ARBA00004123"/>
    </source>
</evidence>
<dbReference type="Gene3D" id="3.30.730.10">
    <property type="entry name" value="AP2/ERF domain"/>
    <property type="match status" value="2"/>
</dbReference>
<feature type="region of interest" description="Disordered" evidence="6">
    <location>
        <begin position="32"/>
        <end position="87"/>
    </location>
</feature>
<keyword evidence="2" id="KW-0805">Transcription regulation</keyword>
<dbReference type="PRINTS" id="PR00367">
    <property type="entry name" value="ETHRSPELEMNT"/>
</dbReference>
<evidence type="ECO:0000256" key="4">
    <source>
        <dbReference type="ARBA" id="ARBA00023163"/>
    </source>
</evidence>
<reference evidence="9" key="2">
    <citation type="journal article" date="2017" name="Nat. Plants">
        <title>The Aegilops tauschii genome reveals multiple impacts of transposons.</title>
        <authorList>
            <person name="Zhao G."/>
            <person name="Zou C."/>
            <person name="Li K."/>
            <person name="Wang K."/>
            <person name="Li T."/>
            <person name="Gao L."/>
            <person name="Zhang X."/>
            <person name="Wang H."/>
            <person name="Yang Z."/>
            <person name="Liu X."/>
            <person name="Jiang W."/>
            <person name="Mao L."/>
            <person name="Kong X."/>
            <person name="Jiao Y."/>
            <person name="Jia J."/>
        </authorList>
    </citation>
    <scope>NUCLEOTIDE SEQUENCE [LARGE SCALE GENOMIC DNA]</scope>
    <source>
        <strain evidence="9">cv. AL8/78</strain>
    </source>
</reference>
<dbReference type="PROSITE" id="PS51032">
    <property type="entry name" value="AP2_ERF"/>
    <property type="match status" value="2"/>
</dbReference>
<feature type="compositionally biased region" description="Basic and acidic residues" evidence="6">
    <location>
        <begin position="64"/>
        <end position="74"/>
    </location>
</feature>
<evidence type="ECO:0000313" key="8">
    <source>
        <dbReference type="EnsemblPlants" id="AET6Gv20340200.3"/>
    </source>
</evidence>
<reference evidence="9" key="1">
    <citation type="journal article" date="2014" name="Science">
        <title>Ancient hybridizations among the ancestral genomes of bread wheat.</title>
        <authorList>
            <consortium name="International Wheat Genome Sequencing Consortium,"/>
            <person name="Marcussen T."/>
            <person name="Sandve S.R."/>
            <person name="Heier L."/>
            <person name="Spannagl M."/>
            <person name="Pfeifer M."/>
            <person name="Jakobsen K.S."/>
            <person name="Wulff B.B."/>
            <person name="Steuernagel B."/>
            <person name="Mayer K.F."/>
            <person name="Olsen O.A."/>
        </authorList>
    </citation>
    <scope>NUCLEOTIDE SEQUENCE [LARGE SCALE GENOMIC DNA]</scope>
    <source>
        <strain evidence="9">cv. AL8/78</strain>
    </source>
</reference>
<sequence length="252" mass="26391">QSSVMMVATAESVHEQGLPGGVDVVAVERDGAAEAAGGRRKGSTSEGAARAYGAGWAAKKKAPPRPEARTEFRGVSRTPAGNYGARIEHSKGQKRWLGTFDTAEEAARAYDEAAVRLHGARAVTNYEQDGVYGSAGLAAAKKKKKPAAPRPDARTEFVGVSRQPNGKYFAGLWDSGRRKVVTVGRFDTAEEAAGAYDAAAVGMYGAAARTNFDQKPTAAAAKTNFEQQPTAAAADGWDGSSVDLLSDFPELP</sequence>
<feature type="compositionally biased region" description="Low complexity" evidence="6">
    <location>
        <begin position="47"/>
        <end position="57"/>
    </location>
</feature>
<organism evidence="8 9">
    <name type="scientific">Aegilops tauschii subsp. strangulata</name>
    <name type="common">Goatgrass</name>
    <dbReference type="NCBI Taxonomy" id="200361"/>
    <lineage>
        <taxon>Eukaryota</taxon>
        <taxon>Viridiplantae</taxon>
        <taxon>Streptophyta</taxon>
        <taxon>Embryophyta</taxon>
        <taxon>Tracheophyta</taxon>
        <taxon>Spermatophyta</taxon>
        <taxon>Magnoliopsida</taxon>
        <taxon>Liliopsida</taxon>
        <taxon>Poales</taxon>
        <taxon>Poaceae</taxon>
        <taxon>BOP clade</taxon>
        <taxon>Pooideae</taxon>
        <taxon>Triticodae</taxon>
        <taxon>Triticeae</taxon>
        <taxon>Triticinae</taxon>
        <taxon>Aegilops</taxon>
    </lineage>
</organism>
<dbReference type="Proteomes" id="UP000015105">
    <property type="component" value="Chromosome 6D"/>
</dbReference>
<dbReference type="PANTHER" id="PTHR31194:SF189">
    <property type="entry name" value="AP2_ERF DOMAIN-CONTAINING PROTEIN"/>
    <property type="match status" value="1"/>
</dbReference>
<dbReference type="EnsemblPlants" id="AET6Gv20340200.3">
    <property type="protein sequence ID" value="AET6Gv20340200.3"/>
    <property type="gene ID" value="AET6Gv20340200"/>
</dbReference>
<dbReference type="InterPro" id="IPR036955">
    <property type="entry name" value="AP2/ERF_dom_sf"/>
</dbReference>
<dbReference type="SMART" id="SM00380">
    <property type="entry name" value="AP2"/>
    <property type="match status" value="2"/>
</dbReference>
<feature type="domain" description="AP2/ERF" evidence="7">
    <location>
        <begin position="71"/>
        <end position="127"/>
    </location>
</feature>
<reference evidence="8" key="3">
    <citation type="journal article" date="2017" name="Nature">
        <title>Genome sequence of the progenitor of the wheat D genome Aegilops tauschii.</title>
        <authorList>
            <person name="Luo M.C."/>
            <person name="Gu Y.Q."/>
            <person name="Puiu D."/>
            <person name="Wang H."/>
            <person name="Twardziok S.O."/>
            <person name="Deal K.R."/>
            <person name="Huo N."/>
            <person name="Zhu T."/>
            <person name="Wang L."/>
            <person name="Wang Y."/>
            <person name="McGuire P.E."/>
            <person name="Liu S."/>
            <person name="Long H."/>
            <person name="Ramasamy R.K."/>
            <person name="Rodriguez J.C."/>
            <person name="Van S.L."/>
            <person name="Yuan L."/>
            <person name="Wang Z."/>
            <person name="Xia Z."/>
            <person name="Xiao L."/>
            <person name="Anderson O.D."/>
            <person name="Ouyang S."/>
            <person name="Liang Y."/>
            <person name="Zimin A.V."/>
            <person name="Pertea G."/>
            <person name="Qi P."/>
            <person name="Bennetzen J.L."/>
            <person name="Dai X."/>
            <person name="Dawson M.W."/>
            <person name="Muller H.G."/>
            <person name="Kugler K."/>
            <person name="Rivarola-Duarte L."/>
            <person name="Spannagl M."/>
            <person name="Mayer K.F.X."/>
            <person name="Lu F.H."/>
            <person name="Bevan M.W."/>
            <person name="Leroy P."/>
            <person name="Li P."/>
            <person name="You F.M."/>
            <person name="Sun Q."/>
            <person name="Liu Z."/>
            <person name="Lyons E."/>
            <person name="Wicker T."/>
            <person name="Salzberg S.L."/>
            <person name="Devos K.M."/>
            <person name="Dvorak J."/>
        </authorList>
    </citation>
    <scope>NUCLEOTIDE SEQUENCE [LARGE SCALE GENOMIC DNA]</scope>
    <source>
        <strain evidence="8">cv. AL8/78</strain>
    </source>
</reference>
<dbReference type="InterPro" id="IPR016177">
    <property type="entry name" value="DNA-bd_dom_sf"/>
</dbReference>
<dbReference type="GO" id="GO:0003677">
    <property type="term" value="F:DNA binding"/>
    <property type="evidence" value="ECO:0007669"/>
    <property type="project" value="UniProtKB-KW"/>
</dbReference>